<feature type="transmembrane region" description="Helical" evidence="1">
    <location>
        <begin position="539"/>
        <end position="561"/>
    </location>
</feature>
<dbReference type="InterPro" id="IPR002656">
    <property type="entry name" value="Acyl_transf_3_dom"/>
</dbReference>
<keyword evidence="2" id="KW-0732">Signal</keyword>
<feature type="transmembrane region" description="Helical" evidence="1">
    <location>
        <begin position="377"/>
        <end position="397"/>
    </location>
</feature>
<feature type="signal peptide" evidence="2">
    <location>
        <begin position="1"/>
        <end position="15"/>
    </location>
</feature>
<feature type="transmembrane region" description="Helical" evidence="1">
    <location>
        <begin position="404"/>
        <end position="427"/>
    </location>
</feature>
<organism evidence="4 5">
    <name type="scientific">Blepharisma stoltei</name>
    <dbReference type="NCBI Taxonomy" id="1481888"/>
    <lineage>
        <taxon>Eukaryota</taxon>
        <taxon>Sar</taxon>
        <taxon>Alveolata</taxon>
        <taxon>Ciliophora</taxon>
        <taxon>Postciliodesmatophora</taxon>
        <taxon>Heterotrichea</taxon>
        <taxon>Heterotrichida</taxon>
        <taxon>Blepharismidae</taxon>
        <taxon>Blepharisma</taxon>
    </lineage>
</organism>
<feature type="transmembrane region" description="Helical" evidence="1">
    <location>
        <begin position="154"/>
        <end position="176"/>
    </location>
</feature>
<feature type="domain" description="Acyltransferase 3" evidence="3">
    <location>
        <begin position="226"/>
        <end position="634"/>
    </location>
</feature>
<feature type="transmembrane region" description="Helical" evidence="1">
    <location>
        <begin position="454"/>
        <end position="470"/>
    </location>
</feature>
<feature type="transmembrane region" description="Helical" evidence="1">
    <location>
        <begin position="618"/>
        <end position="639"/>
    </location>
</feature>
<keyword evidence="1" id="KW-0472">Membrane</keyword>
<dbReference type="InterPro" id="IPR052728">
    <property type="entry name" value="O2_lipid_transport_reg"/>
</dbReference>
<protein>
    <recommendedName>
        <fullName evidence="3">Acyltransferase 3 domain-containing protein</fullName>
    </recommendedName>
</protein>
<gene>
    <name evidence="4" type="ORF">BSTOLATCC_MIC34060</name>
</gene>
<comment type="caution">
    <text evidence="4">The sequence shown here is derived from an EMBL/GenBank/DDBJ whole genome shotgun (WGS) entry which is preliminary data.</text>
</comment>
<proteinExistence type="predicted"/>
<dbReference type="GO" id="GO:0016747">
    <property type="term" value="F:acyltransferase activity, transferring groups other than amino-acyl groups"/>
    <property type="evidence" value="ECO:0007669"/>
    <property type="project" value="InterPro"/>
</dbReference>
<dbReference type="Proteomes" id="UP001162131">
    <property type="component" value="Unassembled WGS sequence"/>
</dbReference>
<feature type="transmembrane region" description="Helical" evidence="1">
    <location>
        <begin position="225"/>
        <end position="243"/>
    </location>
</feature>
<keyword evidence="1" id="KW-1133">Transmembrane helix</keyword>
<name>A0AAU9J840_9CILI</name>
<dbReference type="PANTHER" id="PTHR11161:SF0">
    <property type="entry name" value="O-ACYLTRANSFERASE LIKE PROTEIN"/>
    <property type="match status" value="1"/>
</dbReference>
<dbReference type="AlphaFoldDB" id="A0AAU9J840"/>
<keyword evidence="1" id="KW-0812">Transmembrane</keyword>
<accession>A0AAU9J840</accession>
<dbReference type="PANTHER" id="PTHR11161">
    <property type="entry name" value="O-ACYLTRANSFERASE"/>
    <property type="match status" value="1"/>
</dbReference>
<sequence length="675" mass="78156">MYFHFILLFLGAVWAQSTLLQCKGEWIKILESAKGIIGPSPSDYSKQFLYTGLNANELGQYDSCLELDNSKFTLIQASDSPIIAWGLCGPSICSEADYYLLLQSLADPEEKNEEILKTSFSKIVQASALGSLKIVFPKEYIDDHFNKYSSGETIMFTITIVIISTAAIGTGIDYWIYTQKEAKKDQEALNFLLKLFLCFSVITNFKKIFKSRSEEKFGEKNTFEILNSVRVLAIGWVIFGQFVNIISSNAALVNFNKLITIAKLTIMIFPLTSTLAVDTFLWLSGFLLGYLLLVEINKEEKKMSWILLYIHRLFRLWPLMLFILFFFWAFQKHIGNGPLWYNGDLYNNDCKDYWWSSMLFINNFVPNWKGSGCLGQGWYLAMDMQFFIITPPIIYLYHKYNKYIGWAIMVFFIGLTIIISAVVAHHFTLNIVVPALPNENNYMDYYFTKPYCRIGAYAIGVLSAFIVYSYKQFKENGTKYDPIGVWIGLKLENRRIRWTVGFIGYALINFIIFIQYDAFKNPGGMELTYPNWTDEENQAFIALHRVVFTFALASLLLPALLGHFSWMTRFLSSQIWTPFSRLTFCVFLLQQNMIEIAYRSQRAALWFDQFSGIKDLTWFFLFLFVCSIPFVMLVEIPAFEIEKLIFKSKSQIVVEEKKSLLMISLVEQEKKPYYA</sequence>
<reference evidence="4" key="1">
    <citation type="submission" date="2021-09" db="EMBL/GenBank/DDBJ databases">
        <authorList>
            <consortium name="AG Swart"/>
            <person name="Singh M."/>
            <person name="Singh A."/>
            <person name="Seah K."/>
            <person name="Emmerich C."/>
        </authorList>
    </citation>
    <scope>NUCLEOTIDE SEQUENCE</scope>
    <source>
        <strain evidence="4">ATCC30299</strain>
    </source>
</reference>
<evidence type="ECO:0000259" key="3">
    <source>
        <dbReference type="Pfam" id="PF01757"/>
    </source>
</evidence>
<keyword evidence="5" id="KW-1185">Reference proteome</keyword>
<evidence type="ECO:0000256" key="1">
    <source>
        <dbReference type="SAM" id="Phobius"/>
    </source>
</evidence>
<evidence type="ECO:0000313" key="4">
    <source>
        <dbReference type="EMBL" id="CAG9323410.1"/>
    </source>
</evidence>
<dbReference type="EMBL" id="CAJZBQ010000034">
    <property type="protein sequence ID" value="CAG9323410.1"/>
    <property type="molecule type" value="Genomic_DNA"/>
</dbReference>
<feature type="transmembrane region" description="Helical" evidence="1">
    <location>
        <begin position="275"/>
        <end position="293"/>
    </location>
</feature>
<feature type="transmembrane region" description="Helical" evidence="1">
    <location>
        <begin position="313"/>
        <end position="330"/>
    </location>
</feature>
<dbReference type="Pfam" id="PF01757">
    <property type="entry name" value="Acyl_transf_3"/>
    <property type="match status" value="1"/>
</dbReference>
<evidence type="ECO:0000313" key="5">
    <source>
        <dbReference type="Proteomes" id="UP001162131"/>
    </source>
</evidence>
<evidence type="ECO:0000256" key="2">
    <source>
        <dbReference type="SAM" id="SignalP"/>
    </source>
</evidence>
<feature type="chain" id="PRO_5043818364" description="Acyltransferase 3 domain-containing protein" evidence="2">
    <location>
        <begin position="16"/>
        <end position="675"/>
    </location>
</feature>
<feature type="transmembrane region" description="Helical" evidence="1">
    <location>
        <begin position="498"/>
        <end position="519"/>
    </location>
</feature>